<dbReference type="GO" id="GO:0005886">
    <property type="term" value="C:plasma membrane"/>
    <property type="evidence" value="ECO:0007669"/>
    <property type="project" value="TreeGrafter"/>
</dbReference>
<dbReference type="Pfam" id="PF23122">
    <property type="entry name" value="C2_ITFG1"/>
    <property type="match status" value="1"/>
</dbReference>
<feature type="transmembrane region" description="Helical" evidence="7">
    <location>
        <begin position="408"/>
        <end position="430"/>
    </location>
</feature>
<keyword evidence="5 7" id="KW-0472">Membrane</keyword>
<sequence length="450" mass="50912">MTRSLQPSILVSENDKLVMWNYNGTFYKEVLNGFCKVSDPHSNGFVDMDGDCMADLFLTCMKDDKLGIEVYITPEFELKYQTNLPENAGQILFGDFDADGTIDILFPICNTECFINVLYNIQLPICQDDSLNCRQLTDLCTPSPFSFDPKSGGNYVTSPLNNIIPDYRLLSIKLGDYNNDGFPDLLVVVSSKYDKYRKYIRLLESVECDFTCGTRAMQKRRRTFKLVTTGVDQLYSIDSVIHGAMMDMNNDGSLDVFVSYKPDGQTKTSVFINNIYKDALFFKPLVLNSLCLTCDTTKPYGVNYAGASFKHTVIDTNGKVRVTQSCQLPQQAYMSLQVANNVIGLGRTNNYIDNLFVGVSRNENVHYRSYQGLIPNSGIVIGPYEENHEGPEEWKLELYMNPSSTTNAIIIVLSSVCIILGAIIFGLDLSERRQDYIEKREQLENIDFEY</sequence>
<comment type="caution">
    <text evidence="9">The sequence shown here is derived from an EMBL/GenBank/DDBJ whole genome shotgun (WGS) entry which is preliminary data.</text>
</comment>
<proteinExistence type="inferred from homology"/>
<comment type="similarity">
    <text evidence="2">Belongs to the TIP family.</text>
</comment>
<evidence type="ECO:0000256" key="6">
    <source>
        <dbReference type="ARBA" id="ARBA00023180"/>
    </source>
</evidence>
<evidence type="ECO:0000256" key="3">
    <source>
        <dbReference type="ARBA" id="ARBA00022692"/>
    </source>
</evidence>
<keyword evidence="3 7" id="KW-0812">Transmembrane</keyword>
<keyword evidence="10" id="KW-1185">Reference proteome</keyword>
<dbReference type="InterPro" id="IPR057089">
    <property type="entry name" value="C2_TIP"/>
</dbReference>
<dbReference type="SUPFAM" id="SSF69318">
    <property type="entry name" value="Integrin alpha N-terminal domain"/>
    <property type="match status" value="1"/>
</dbReference>
<name>A0AAD5UGL6_9FUNG</name>
<comment type="subcellular location">
    <subcellularLocation>
        <location evidence="1">Membrane</location>
        <topology evidence="1">Single-pass type I membrane protein</topology>
    </subcellularLocation>
</comment>
<evidence type="ECO:0000313" key="9">
    <source>
        <dbReference type="EMBL" id="KAJ3257581.1"/>
    </source>
</evidence>
<reference evidence="9" key="1">
    <citation type="submission" date="2020-05" db="EMBL/GenBank/DDBJ databases">
        <title>Phylogenomic resolution of chytrid fungi.</title>
        <authorList>
            <person name="Stajich J.E."/>
            <person name="Amses K."/>
            <person name="Simmons R."/>
            <person name="Seto K."/>
            <person name="Myers J."/>
            <person name="Bonds A."/>
            <person name="Quandt C.A."/>
            <person name="Barry K."/>
            <person name="Liu P."/>
            <person name="Grigoriev I."/>
            <person name="Longcore J.E."/>
            <person name="James T.Y."/>
        </authorList>
    </citation>
    <scope>NUCLEOTIDE SEQUENCE</scope>
    <source>
        <strain evidence="9">PLAUS21</strain>
    </source>
</reference>
<evidence type="ECO:0000259" key="8">
    <source>
        <dbReference type="Pfam" id="PF23122"/>
    </source>
</evidence>
<accession>A0AAD5UGL6</accession>
<evidence type="ECO:0000256" key="7">
    <source>
        <dbReference type="SAM" id="Phobius"/>
    </source>
</evidence>
<evidence type="ECO:0000256" key="1">
    <source>
        <dbReference type="ARBA" id="ARBA00004479"/>
    </source>
</evidence>
<keyword evidence="4 7" id="KW-1133">Transmembrane helix</keyword>
<evidence type="ECO:0000256" key="4">
    <source>
        <dbReference type="ARBA" id="ARBA00022989"/>
    </source>
</evidence>
<organism evidence="9 10">
    <name type="scientific">Boothiomyces macroporosus</name>
    <dbReference type="NCBI Taxonomy" id="261099"/>
    <lineage>
        <taxon>Eukaryota</taxon>
        <taxon>Fungi</taxon>
        <taxon>Fungi incertae sedis</taxon>
        <taxon>Chytridiomycota</taxon>
        <taxon>Chytridiomycota incertae sedis</taxon>
        <taxon>Chytridiomycetes</taxon>
        <taxon>Rhizophydiales</taxon>
        <taxon>Terramycetaceae</taxon>
        <taxon>Boothiomyces</taxon>
    </lineage>
</organism>
<dbReference type="PANTHER" id="PTHR13412">
    <property type="entry name" value="T-CELL IMMUNOMODULATORY PROTEIN HOMOLOG"/>
    <property type="match status" value="1"/>
</dbReference>
<dbReference type="AlphaFoldDB" id="A0AAD5UGL6"/>
<evidence type="ECO:0000313" key="10">
    <source>
        <dbReference type="Proteomes" id="UP001210925"/>
    </source>
</evidence>
<gene>
    <name evidence="9" type="ORF">HK103_004490</name>
</gene>
<dbReference type="EMBL" id="JADGKB010000037">
    <property type="protein sequence ID" value="KAJ3257581.1"/>
    <property type="molecule type" value="Genomic_DNA"/>
</dbReference>
<keyword evidence="6" id="KW-0325">Glycoprotein</keyword>
<dbReference type="PANTHER" id="PTHR13412:SF0">
    <property type="entry name" value="T-CELL IMMUNOMODULATORY PROTEIN"/>
    <property type="match status" value="1"/>
</dbReference>
<evidence type="ECO:0000256" key="2">
    <source>
        <dbReference type="ARBA" id="ARBA00006496"/>
    </source>
</evidence>
<feature type="domain" description="T-cell immunomodulatory protein TIP C2" evidence="8">
    <location>
        <begin position="299"/>
        <end position="399"/>
    </location>
</feature>
<protein>
    <recommendedName>
        <fullName evidence="8">T-cell immunomodulatory protein TIP C2 domain-containing protein</fullName>
    </recommendedName>
</protein>
<dbReference type="InterPro" id="IPR028994">
    <property type="entry name" value="Integrin_alpha_N"/>
</dbReference>
<dbReference type="Proteomes" id="UP001210925">
    <property type="component" value="Unassembled WGS sequence"/>
</dbReference>
<evidence type="ECO:0000256" key="5">
    <source>
        <dbReference type="ARBA" id="ARBA00023136"/>
    </source>
</evidence>
<dbReference type="InterPro" id="IPR024881">
    <property type="entry name" value="Tip"/>
</dbReference>